<organism evidence="12 13">
    <name type="scientific">Aurantimicrobium photophilum</name>
    <dbReference type="NCBI Taxonomy" id="1987356"/>
    <lineage>
        <taxon>Bacteria</taxon>
        <taxon>Bacillati</taxon>
        <taxon>Actinomycetota</taxon>
        <taxon>Actinomycetes</taxon>
        <taxon>Micrococcales</taxon>
        <taxon>Microbacteriaceae</taxon>
        <taxon>Aurantimicrobium</taxon>
    </lineage>
</organism>
<evidence type="ECO:0000256" key="9">
    <source>
        <dbReference type="ARBA" id="ARBA00048721"/>
    </source>
</evidence>
<comment type="catalytic activity">
    <reaction evidence="9 10">
        <text>nicotinate beta-D-ribonucleotide + ATP + H(+) = deamido-NAD(+) + diphosphate</text>
        <dbReference type="Rhea" id="RHEA:22860"/>
        <dbReference type="ChEBI" id="CHEBI:15378"/>
        <dbReference type="ChEBI" id="CHEBI:30616"/>
        <dbReference type="ChEBI" id="CHEBI:33019"/>
        <dbReference type="ChEBI" id="CHEBI:57502"/>
        <dbReference type="ChEBI" id="CHEBI:58437"/>
        <dbReference type="EC" id="2.7.7.18"/>
    </reaction>
</comment>
<dbReference type="RefSeq" id="WP_110233471.1">
    <property type="nucleotide sequence ID" value="NZ_CP023994.1"/>
</dbReference>
<dbReference type="NCBIfam" id="NF000840">
    <property type="entry name" value="PRK00071.1-3"/>
    <property type="match status" value="1"/>
</dbReference>
<dbReference type="HAMAP" id="MF_00244">
    <property type="entry name" value="NaMN_adenylyltr"/>
    <property type="match status" value="1"/>
</dbReference>
<evidence type="ECO:0000256" key="3">
    <source>
        <dbReference type="ARBA" id="ARBA00022642"/>
    </source>
</evidence>
<comment type="pathway">
    <text evidence="2 10">Cofactor biosynthesis; NAD(+) biosynthesis; deamido-NAD(+) from nicotinate D-ribonucleotide: step 1/1.</text>
</comment>
<keyword evidence="8 10" id="KW-0520">NAD</keyword>
<dbReference type="KEGG" id="aum:AURMO_00925"/>
<evidence type="ECO:0000256" key="5">
    <source>
        <dbReference type="ARBA" id="ARBA00022695"/>
    </source>
</evidence>
<feature type="domain" description="Cytidyltransferase-like" evidence="11">
    <location>
        <begin position="12"/>
        <end position="170"/>
    </location>
</feature>
<dbReference type="PANTHER" id="PTHR39321:SF3">
    <property type="entry name" value="PHOSPHOPANTETHEINE ADENYLYLTRANSFERASE"/>
    <property type="match status" value="1"/>
</dbReference>
<name>A0A2Z3RXH8_9MICO</name>
<dbReference type="EC" id="2.7.7.18" evidence="10"/>
<evidence type="ECO:0000256" key="8">
    <source>
        <dbReference type="ARBA" id="ARBA00023027"/>
    </source>
</evidence>
<evidence type="ECO:0000313" key="12">
    <source>
        <dbReference type="EMBL" id="AWR21527.1"/>
    </source>
</evidence>
<dbReference type="Gene3D" id="3.40.50.620">
    <property type="entry name" value="HUPs"/>
    <property type="match status" value="1"/>
</dbReference>
<dbReference type="EMBL" id="CP023994">
    <property type="protein sequence ID" value="AWR21527.1"/>
    <property type="molecule type" value="Genomic_DNA"/>
</dbReference>
<sequence length="199" mass="21884">MTVDGQETRIGVLGGTFDPPQNGHIAVAEAVFEGLHLDHVLFVPAGDPWHKDEEATPAERLAMVSLALEDSQHFSVSSVDIDRPGPTYTIDTLRDLSKLYLGAKLFFIVGDEAFAGIQTWKNYEELGEFATFVVVSRHGTQPEVPAKLSPSVNLLEISALPISSTQCRERIVNGQSLEGLVPDNVAEFIEEHQLYRRNA</sequence>
<dbReference type="InterPro" id="IPR004821">
    <property type="entry name" value="Cyt_trans-like"/>
</dbReference>
<dbReference type="GO" id="GO:0005524">
    <property type="term" value="F:ATP binding"/>
    <property type="evidence" value="ECO:0007669"/>
    <property type="project" value="UniProtKB-KW"/>
</dbReference>
<reference evidence="12 13" key="1">
    <citation type="submission" date="2017-10" db="EMBL/GenBank/DDBJ databases">
        <title>Genome of an Actinobacterium that displays light-enhanced growth.</title>
        <authorList>
            <person name="Maresca J.A."/>
            <person name="Hempel P."/>
            <person name="Shevchenko O."/>
            <person name="Miller K.J."/>
            <person name="Hahn M.W."/>
        </authorList>
    </citation>
    <scope>NUCLEOTIDE SEQUENCE [LARGE SCALE GENOMIC DNA]</scope>
    <source>
        <strain evidence="12 13">MWH-Mo1</strain>
    </source>
</reference>
<dbReference type="OrthoDB" id="5295945at2"/>
<evidence type="ECO:0000256" key="10">
    <source>
        <dbReference type="HAMAP-Rule" id="MF_00244"/>
    </source>
</evidence>
<dbReference type="GO" id="GO:0009435">
    <property type="term" value="P:NAD+ biosynthetic process"/>
    <property type="evidence" value="ECO:0007669"/>
    <property type="project" value="UniProtKB-UniRule"/>
</dbReference>
<evidence type="ECO:0000313" key="13">
    <source>
        <dbReference type="Proteomes" id="UP000246894"/>
    </source>
</evidence>
<evidence type="ECO:0000256" key="6">
    <source>
        <dbReference type="ARBA" id="ARBA00022741"/>
    </source>
</evidence>
<dbReference type="AlphaFoldDB" id="A0A2Z3RXH8"/>
<dbReference type="InterPro" id="IPR005248">
    <property type="entry name" value="NadD/NMNAT"/>
</dbReference>
<evidence type="ECO:0000256" key="2">
    <source>
        <dbReference type="ARBA" id="ARBA00005019"/>
    </source>
</evidence>
<dbReference type="Pfam" id="PF01467">
    <property type="entry name" value="CTP_transf_like"/>
    <property type="match status" value="1"/>
</dbReference>
<evidence type="ECO:0000256" key="4">
    <source>
        <dbReference type="ARBA" id="ARBA00022679"/>
    </source>
</evidence>
<dbReference type="NCBIfam" id="TIGR00482">
    <property type="entry name" value="nicotinate (nicotinamide) nucleotide adenylyltransferase"/>
    <property type="match status" value="1"/>
</dbReference>
<comment type="similarity">
    <text evidence="10">Belongs to the NadD family.</text>
</comment>
<keyword evidence="3 10" id="KW-0662">Pyridine nucleotide biosynthesis</keyword>
<protein>
    <recommendedName>
        <fullName evidence="10">Probable nicotinate-nucleotide adenylyltransferase</fullName>
        <ecNumber evidence="10">2.7.7.18</ecNumber>
    </recommendedName>
    <alternativeName>
        <fullName evidence="10">Deamido-NAD(+) diphosphorylase</fullName>
    </alternativeName>
    <alternativeName>
        <fullName evidence="10">Deamido-NAD(+) pyrophosphorylase</fullName>
    </alternativeName>
    <alternativeName>
        <fullName evidence="10">Nicotinate mononucleotide adenylyltransferase</fullName>
        <shortName evidence="10">NaMN adenylyltransferase</shortName>
    </alternativeName>
</protein>
<dbReference type="Proteomes" id="UP000246894">
    <property type="component" value="Chromosome"/>
</dbReference>
<evidence type="ECO:0000256" key="1">
    <source>
        <dbReference type="ARBA" id="ARBA00002324"/>
    </source>
</evidence>
<accession>A0A2Z3RXH8</accession>
<dbReference type="InterPro" id="IPR014729">
    <property type="entry name" value="Rossmann-like_a/b/a_fold"/>
</dbReference>
<dbReference type="GO" id="GO:0004515">
    <property type="term" value="F:nicotinate-nucleotide adenylyltransferase activity"/>
    <property type="evidence" value="ECO:0007669"/>
    <property type="project" value="UniProtKB-UniRule"/>
</dbReference>
<keyword evidence="13" id="KW-1185">Reference proteome</keyword>
<dbReference type="PANTHER" id="PTHR39321">
    <property type="entry name" value="NICOTINATE-NUCLEOTIDE ADENYLYLTRANSFERASE-RELATED"/>
    <property type="match status" value="1"/>
</dbReference>
<comment type="function">
    <text evidence="1 10">Catalyzes the reversible adenylation of nicotinate mononucleotide (NaMN) to nicotinic acid adenine dinucleotide (NaAD).</text>
</comment>
<evidence type="ECO:0000256" key="7">
    <source>
        <dbReference type="ARBA" id="ARBA00022840"/>
    </source>
</evidence>
<gene>
    <name evidence="10" type="primary">nadD</name>
    <name evidence="12" type="ORF">AURMO_00925</name>
</gene>
<keyword evidence="7 10" id="KW-0067">ATP-binding</keyword>
<keyword evidence="4 10" id="KW-0808">Transferase</keyword>
<dbReference type="UniPathway" id="UPA00253">
    <property type="reaction ID" value="UER00332"/>
</dbReference>
<dbReference type="CDD" id="cd02165">
    <property type="entry name" value="NMNAT"/>
    <property type="match status" value="1"/>
</dbReference>
<keyword evidence="6 10" id="KW-0547">Nucleotide-binding</keyword>
<keyword evidence="5 10" id="KW-0548">Nucleotidyltransferase</keyword>
<proteinExistence type="inferred from homology"/>
<dbReference type="SUPFAM" id="SSF52374">
    <property type="entry name" value="Nucleotidylyl transferase"/>
    <property type="match status" value="1"/>
</dbReference>
<evidence type="ECO:0000259" key="11">
    <source>
        <dbReference type="Pfam" id="PF01467"/>
    </source>
</evidence>